<accession>S8E8V8</accession>
<dbReference type="AlphaFoldDB" id="S8E8V8"/>
<evidence type="ECO:0000256" key="1">
    <source>
        <dbReference type="SAM" id="MobiDB-lite"/>
    </source>
</evidence>
<dbReference type="Proteomes" id="UP000015241">
    <property type="component" value="Unassembled WGS sequence"/>
</dbReference>
<evidence type="ECO:0000313" key="3">
    <source>
        <dbReference type="Proteomes" id="UP000015241"/>
    </source>
</evidence>
<name>S8E8V8_FOMSC</name>
<evidence type="ECO:0000313" key="2">
    <source>
        <dbReference type="EMBL" id="EPS99738.1"/>
    </source>
</evidence>
<dbReference type="OrthoDB" id="2780561at2759"/>
<organism evidence="2 3">
    <name type="scientific">Fomitopsis schrenkii</name>
    <name type="common">Brown rot fungus</name>
    <dbReference type="NCBI Taxonomy" id="2126942"/>
    <lineage>
        <taxon>Eukaryota</taxon>
        <taxon>Fungi</taxon>
        <taxon>Dikarya</taxon>
        <taxon>Basidiomycota</taxon>
        <taxon>Agaricomycotina</taxon>
        <taxon>Agaricomycetes</taxon>
        <taxon>Polyporales</taxon>
        <taxon>Fomitopsis</taxon>
    </lineage>
</organism>
<proteinExistence type="predicted"/>
<dbReference type="InParanoid" id="S8E8V8"/>
<sequence length="380" mass="42870">MYFFETASISGSGIEMGFPRASHQLNITPPFYFCILPKSKVKFIFCDKPWSSDGYTNLIRVLEEFASHKLKQKKARKYKITAIMLSYASLRRKYTEMRLTRLTVHREIAHVSQEPMEPTHMLLKLVLAGETAIPKAVSAHVYLVGWVPTARYDTATVDWKEADDLAEHEIWAMREAQVLRIDSIESRRSDYDVIELGMSGSQLRAPVPYDYLCPSDCIRAETATVRMRRFSGLGPDEWETSATAVFSEAQHTEPSMEHKLPSEQSPLRTLTNQDIMGNDPLSISADDLNLTTTRTRQDISPDEERYDSDSSGDSVMWVPRAPGKKQMASSSHKKDPKRVPNGSTPAQSDKDLKEEEEEKKKKKGPSSQAANAPQGGRAKH</sequence>
<dbReference type="HOGENOM" id="CLU_727689_0_0_1"/>
<reference evidence="2 3" key="1">
    <citation type="journal article" date="2012" name="Science">
        <title>The Paleozoic origin of enzymatic lignin decomposition reconstructed from 31 fungal genomes.</title>
        <authorList>
            <person name="Floudas D."/>
            <person name="Binder M."/>
            <person name="Riley R."/>
            <person name="Barry K."/>
            <person name="Blanchette R.A."/>
            <person name="Henrissat B."/>
            <person name="Martinez A.T."/>
            <person name="Otillar R."/>
            <person name="Spatafora J.W."/>
            <person name="Yadav J.S."/>
            <person name="Aerts A."/>
            <person name="Benoit I."/>
            <person name="Boyd A."/>
            <person name="Carlson A."/>
            <person name="Copeland A."/>
            <person name="Coutinho P.M."/>
            <person name="de Vries R.P."/>
            <person name="Ferreira P."/>
            <person name="Findley K."/>
            <person name="Foster B."/>
            <person name="Gaskell J."/>
            <person name="Glotzer D."/>
            <person name="Gorecki P."/>
            <person name="Heitman J."/>
            <person name="Hesse C."/>
            <person name="Hori C."/>
            <person name="Igarashi K."/>
            <person name="Jurgens J.A."/>
            <person name="Kallen N."/>
            <person name="Kersten P."/>
            <person name="Kohler A."/>
            <person name="Kuees U."/>
            <person name="Kumar T.K.A."/>
            <person name="Kuo A."/>
            <person name="LaButti K."/>
            <person name="Larrondo L.F."/>
            <person name="Lindquist E."/>
            <person name="Ling A."/>
            <person name="Lombard V."/>
            <person name="Lucas S."/>
            <person name="Lundell T."/>
            <person name="Martin R."/>
            <person name="McLaughlin D.J."/>
            <person name="Morgenstern I."/>
            <person name="Morin E."/>
            <person name="Murat C."/>
            <person name="Nagy L.G."/>
            <person name="Nolan M."/>
            <person name="Ohm R.A."/>
            <person name="Patyshakuliyeva A."/>
            <person name="Rokas A."/>
            <person name="Ruiz-Duenas F.J."/>
            <person name="Sabat G."/>
            <person name="Salamov A."/>
            <person name="Samejima M."/>
            <person name="Schmutz J."/>
            <person name="Slot J.C."/>
            <person name="St John F."/>
            <person name="Stenlid J."/>
            <person name="Sun H."/>
            <person name="Sun S."/>
            <person name="Syed K."/>
            <person name="Tsang A."/>
            <person name="Wiebenga A."/>
            <person name="Young D."/>
            <person name="Pisabarro A."/>
            <person name="Eastwood D.C."/>
            <person name="Martin F."/>
            <person name="Cullen D."/>
            <person name="Grigoriev I.V."/>
            <person name="Hibbett D.S."/>
        </authorList>
    </citation>
    <scope>NUCLEOTIDE SEQUENCE</scope>
    <source>
        <strain evidence="3">FP-58527</strain>
    </source>
</reference>
<keyword evidence="3" id="KW-1185">Reference proteome</keyword>
<dbReference type="EMBL" id="KE504154">
    <property type="protein sequence ID" value="EPS99738.1"/>
    <property type="molecule type" value="Genomic_DNA"/>
</dbReference>
<protein>
    <submittedName>
        <fullName evidence="2">Uncharacterized protein</fullName>
    </submittedName>
</protein>
<feature type="region of interest" description="Disordered" evidence="1">
    <location>
        <begin position="270"/>
        <end position="380"/>
    </location>
</feature>
<gene>
    <name evidence="2" type="ORF">FOMPIDRAFT_1016875</name>
</gene>